<dbReference type="Gene3D" id="3.40.50.20">
    <property type="match status" value="1"/>
</dbReference>
<evidence type="ECO:0000313" key="6">
    <source>
        <dbReference type="Proteomes" id="UP001056255"/>
    </source>
</evidence>
<gene>
    <name evidence="5" type="ORF">K6Q96_08050</name>
</gene>
<evidence type="ECO:0000259" key="4">
    <source>
        <dbReference type="PROSITE" id="PS50975"/>
    </source>
</evidence>
<proteinExistence type="predicted"/>
<dbReference type="PANTHER" id="PTHR21621:SF0">
    <property type="entry name" value="BETA-CITRYLGLUTAMATE SYNTHASE B-RELATED"/>
    <property type="match status" value="1"/>
</dbReference>
<keyword evidence="6" id="KW-1185">Reference proteome</keyword>
<dbReference type="PANTHER" id="PTHR21621">
    <property type="entry name" value="RIBOSOMAL PROTEIN S6 MODIFICATION PROTEIN"/>
    <property type="match status" value="1"/>
</dbReference>
<dbReference type="InterPro" id="IPR011761">
    <property type="entry name" value="ATP-grasp"/>
</dbReference>
<dbReference type="Proteomes" id="UP001056255">
    <property type="component" value="Chromosome I"/>
</dbReference>
<dbReference type="SUPFAM" id="SSF56059">
    <property type="entry name" value="Glutathione synthetase ATP-binding domain-like"/>
    <property type="match status" value="1"/>
</dbReference>
<sequence length="360" mass="40159">MRNKVGLWIYENGGGTDIQQKLIKTLNDKDIDCITGVDLSMAFAKEGTVYCKGYDLANLDLFFSYNAGQQTPYQVYLYQTIDSMMPMINNFAAFSLSEDKFRTAHKLKLAGIPTTDYIVCNRDNIDQISDQLKRWNGRAICKPVNGWGGNGIIKIEHERDLRLLKPFIESQPNIQFYLERIIENDFSDYRVDIVDGKFVACYGRKAAPGSWKTNISSGGKVILREPIPEVVHLAQRAAFVTGLEIAGVDIIYDIEYQQYVVIEVNGIPAFATPEQEALGLKFNNTKINYIADLIESSIRPVTTNAQSASASLNSGMIHLPSPEDAQATLTHKVSIHPAESNNSTTNADHPTNDSFEEFAL</sequence>
<feature type="domain" description="ATP-grasp" evidence="4">
    <location>
        <begin position="104"/>
        <end position="291"/>
    </location>
</feature>
<evidence type="ECO:0000256" key="2">
    <source>
        <dbReference type="PROSITE-ProRule" id="PRU00409"/>
    </source>
</evidence>
<feature type="region of interest" description="Disordered" evidence="3">
    <location>
        <begin position="337"/>
        <end position="360"/>
    </location>
</feature>
<evidence type="ECO:0000256" key="1">
    <source>
        <dbReference type="ARBA" id="ARBA00023211"/>
    </source>
</evidence>
<protein>
    <recommendedName>
        <fullName evidence="4">ATP-grasp domain-containing protein</fullName>
    </recommendedName>
</protein>
<name>A0ABY4WY71_9GAMM</name>
<keyword evidence="1" id="KW-0464">Manganese</keyword>
<evidence type="ECO:0000313" key="5">
    <source>
        <dbReference type="EMBL" id="USH03930.1"/>
    </source>
</evidence>
<dbReference type="PROSITE" id="PS50975">
    <property type="entry name" value="ATP_GRASP"/>
    <property type="match status" value="1"/>
</dbReference>
<dbReference type="Pfam" id="PF08443">
    <property type="entry name" value="RimK"/>
    <property type="match status" value="1"/>
</dbReference>
<keyword evidence="2" id="KW-0067">ATP-binding</keyword>
<accession>A0ABY4WY71</accession>
<feature type="compositionally biased region" description="Polar residues" evidence="3">
    <location>
        <begin position="339"/>
        <end position="353"/>
    </location>
</feature>
<dbReference type="Gene3D" id="3.30.470.20">
    <property type="entry name" value="ATP-grasp fold, B domain"/>
    <property type="match status" value="1"/>
</dbReference>
<organism evidence="5 6">
    <name type="scientific">Grimontia kaedaensis</name>
    <dbReference type="NCBI Taxonomy" id="2872157"/>
    <lineage>
        <taxon>Bacteria</taxon>
        <taxon>Pseudomonadati</taxon>
        <taxon>Pseudomonadota</taxon>
        <taxon>Gammaproteobacteria</taxon>
        <taxon>Vibrionales</taxon>
        <taxon>Vibrionaceae</taxon>
        <taxon>Grimontia</taxon>
    </lineage>
</organism>
<dbReference type="EMBL" id="CP082275">
    <property type="protein sequence ID" value="USH03930.1"/>
    <property type="molecule type" value="Genomic_DNA"/>
</dbReference>
<evidence type="ECO:0000256" key="3">
    <source>
        <dbReference type="SAM" id="MobiDB-lite"/>
    </source>
</evidence>
<dbReference type="InterPro" id="IPR013651">
    <property type="entry name" value="ATP-grasp_RimK-type"/>
</dbReference>
<reference evidence="5" key="1">
    <citation type="submission" date="2021-08" db="EMBL/GenBank/DDBJ databases">
        <authorList>
            <person name="Sakaguchi M."/>
            <person name="Kikuchi T."/>
            <person name="Urbanczyk H."/>
        </authorList>
    </citation>
    <scope>NUCLEOTIDE SEQUENCE</scope>
    <source>
        <strain evidence="5">020920N</strain>
    </source>
</reference>
<dbReference type="RefSeq" id="WP_251879363.1">
    <property type="nucleotide sequence ID" value="NZ_CP082275.1"/>
</dbReference>
<keyword evidence="2" id="KW-0547">Nucleotide-binding</keyword>